<dbReference type="CDD" id="cd05403">
    <property type="entry name" value="NT_KNTase_like"/>
    <property type="match status" value="1"/>
</dbReference>
<dbReference type="Pfam" id="PF01909">
    <property type="entry name" value="NTP_transf_2"/>
    <property type="match status" value="1"/>
</dbReference>
<proteinExistence type="predicted"/>
<dbReference type="RefSeq" id="WP_125671168.1">
    <property type="nucleotide sequence ID" value="NZ_RCOS01000075.1"/>
</dbReference>
<reference evidence="2 3" key="1">
    <citation type="submission" date="2018-10" db="EMBL/GenBank/DDBJ databases">
        <title>Co-occurring genomic capacity for anaerobic methane metabolism and dissimilatory sulfite reduction discovered in the Korarchaeota.</title>
        <authorList>
            <person name="Mckay L.J."/>
            <person name="Dlakic M."/>
            <person name="Fields M.W."/>
            <person name="Delmont T.O."/>
            <person name="Eren A.M."/>
            <person name="Jay Z.J."/>
            <person name="Klingelsmith K.B."/>
            <person name="Rusch D.B."/>
            <person name="Inskeep W.P."/>
        </authorList>
    </citation>
    <scope>NUCLEOTIDE SEQUENCE [LARGE SCALE GENOMIC DNA]</scope>
    <source>
        <strain evidence="2 3">MDKW</strain>
    </source>
</reference>
<comment type="caution">
    <text evidence="2">The sequence shown here is derived from an EMBL/GenBank/DDBJ whole genome shotgun (WGS) entry which is preliminary data.</text>
</comment>
<dbReference type="Proteomes" id="UP000277582">
    <property type="component" value="Unassembled WGS sequence"/>
</dbReference>
<evidence type="ECO:0000313" key="2">
    <source>
        <dbReference type="EMBL" id="RSN75394.1"/>
    </source>
</evidence>
<keyword evidence="2" id="KW-0808">Transferase</keyword>
<name>A0A429GNF4_9CREN</name>
<organism evidence="2 3">
    <name type="scientific">Candidatus Methanodesulfokora washburnensis</name>
    <dbReference type="NCBI Taxonomy" id="2478471"/>
    <lineage>
        <taxon>Archaea</taxon>
        <taxon>Thermoproteota</taxon>
        <taxon>Candidatus Korarchaeia</taxon>
        <taxon>Candidatus Korarchaeia incertae sedis</taxon>
        <taxon>Candidatus Methanodesulfokora</taxon>
    </lineage>
</organism>
<dbReference type="InterPro" id="IPR043519">
    <property type="entry name" value="NT_sf"/>
</dbReference>
<evidence type="ECO:0000313" key="3">
    <source>
        <dbReference type="Proteomes" id="UP000277582"/>
    </source>
</evidence>
<feature type="domain" description="Polymerase nucleotidyl transferase" evidence="1">
    <location>
        <begin position="28"/>
        <end position="122"/>
    </location>
</feature>
<protein>
    <submittedName>
        <fullName evidence="2">Nucleotidyltransferase domain-containing protein</fullName>
    </submittedName>
</protein>
<dbReference type="GO" id="GO:0016779">
    <property type="term" value="F:nucleotidyltransferase activity"/>
    <property type="evidence" value="ECO:0007669"/>
    <property type="project" value="InterPro"/>
</dbReference>
<dbReference type="EMBL" id="RCOS01000075">
    <property type="protein sequence ID" value="RSN75394.1"/>
    <property type="molecule type" value="Genomic_DNA"/>
</dbReference>
<accession>A0A429GNF4</accession>
<dbReference type="SUPFAM" id="SSF81301">
    <property type="entry name" value="Nucleotidyltransferase"/>
    <property type="match status" value="1"/>
</dbReference>
<dbReference type="AlphaFoldDB" id="A0A429GNF4"/>
<gene>
    <name evidence="2" type="ORF">D6D85_06260</name>
</gene>
<dbReference type="Gene3D" id="3.30.460.10">
    <property type="entry name" value="Beta Polymerase, domain 2"/>
    <property type="match status" value="1"/>
</dbReference>
<evidence type="ECO:0000259" key="1">
    <source>
        <dbReference type="Pfam" id="PF01909"/>
    </source>
</evidence>
<dbReference type="InterPro" id="IPR002934">
    <property type="entry name" value="Polymerase_NTP_transf_dom"/>
</dbReference>
<keyword evidence="3" id="KW-1185">Reference proteome</keyword>
<sequence length="147" mass="16821">MGCVRKILRIDIGKIWDGRPAIEHLANYIEQLSKLTNVRAVVVIGSRASGTWKLSSDIDAIVVVDKAVSYTELPPPGVVDPRIYTVKELFEAINAAEYELIEAFEEGKVVYDDGIWKEMLKTYEEVKERLKIRRYKKGWRIHAEAKT</sequence>